<gene>
    <name evidence="2" type="ORF">ENN98_00435</name>
</gene>
<dbReference type="Gene3D" id="3.30.470.20">
    <property type="entry name" value="ATP-grasp fold, B domain"/>
    <property type="match status" value="1"/>
</dbReference>
<feature type="domain" description="ATP-grasp fold RimK-type" evidence="1">
    <location>
        <begin position="72"/>
        <end position="230"/>
    </location>
</feature>
<dbReference type="SUPFAM" id="SSF56059">
    <property type="entry name" value="Glutathione synthetase ATP-binding domain-like"/>
    <property type="match status" value="1"/>
</dbReference>
<protein>
    <recommendedName>
        <fullName evidence="1">ATP-grasp fold RimK-type domain-containing protein</fullName>
    </recommendedName>
</protein>
<dbReference type="EMBL" id="DSDS01000010">
    <property type="protein sequence ID" value="HET97176.1"/>
    <property type="molecule type" value="Genomic_DNA"/>
</dbReference>
<dbReference type="Proteomes" id="UP000885986">
    <property type="component" value="Unassembled WGS sequence"/>
</dbReference>
<evidence type="ECO:0000259" key="1">
    <source>
        <dbReference type="Pfam" id="PF08443"/>
    </source>
</evidence>
<dbReference type="Pfam" id="PF08443">
    <property type="entry name" value="RimK"/>
    <property type="match status" value="1"/>
</dbReference>
<reference evidence="2" key="1">
    <citation type="journal article" date="2020" name="mSystems">
        <title>Genome- and Community-Level Interaction Insights into Carbon Utilization and Element Cycling Functions of Hydrothermarchaeota in Hydrothermal Sediment.</title>
        <authorList>
            <person name="Zhou Z."/>
            <person name="Liu Y."/>
            <person name="Xu W."/>
            <person name="Pan J."/>
            <person name="Luo Z.H."/>
            <person name="Li M."/>
        </authorList>
    </citation>
    <scope>NUCLEOTIDE SEQUENCE [LARGE SCALE GENOMIC DNA]</scope>
    <source>
        <strain evidence="2">SpSt-1224</strain>
    </source>
</reference>
<proteinExistence type="predicted"/>
<sequence>MTQPQRLIRDNETLRNTYHQLQPGDRVVGRVRLAPGEEYLLLDLVARGVHLFPSALSQAVSRSKVMQAALLGPFMLPHTTAIHDLHDLHRAVNRYHAAGIGRVVTKLDRANAGMGVLLWNNVEEVLNQATLGSLAPPFVLQPFAPESRDLRVIVLGDYQEAYLRHNPVGFRHNLHCGGSAQPQLLSPEQEDFCRRVMARGGFPYAHLDLMLLPDHRFCLGEINLRGGLRGAQISPAEYKTRLQALQEAAC</sequence>
<dbReference type="PANTHER" id="PTHR21621:SF0">
    <property type="entry name" value="BETA-CITRYLGLUTAMATE SYNTHASE B-RELATED"/>
    <property type="match status" value="1"/>
</dbReference>
<dbReference type="GO" id="GO:0009432">
    <property type="term" value="P:SOS response"/>
    <property type="evidence" value="ECO:0007669"/>
    <property type="project" value="TreeGrafter"/>
</dbReference>
<evidence type="ECO:0000313" key="2">
    <source>
        <dbReference type="EMBL" id="HET97176.1"/>
    </source>
</evidence>
<comment type="caution">
    <text evidence="2">The sequence shown here is derived from an EMBL/GenBank/DDBJ whole genome shotgun (WGS) entry which is preliminary data.</text>
</comment>
<accession>A0A7C2XMT4</accession>
<dbReference type="GO" id="GO:0018169">
    <property type="term" value="F:ribosomal S6-glutamic acid ligase activity"/>
    <property type="evidence" value="ECO:0007669"/>
    <property type="project" value="TreeGrafter"/>
</dbReference>
<dbReference type="AlphaFoldDB" id="A0A7C2XMT4"/>
<dbReference type="PANTHER" id="PTHR21621">
    <property type="entry name" value="RIBOSOMAL PROTEIN S6 MODIFICATION PROTEIN"/>
    <property type="match status" value="1"/>
</dbReference>
<dbReference type="GO" id="GO:0005737">
    <property type="term" value="C:cytoplasm"/>
    <property type="evidence" value="ECO:0007669"/>
    <property type="project" value="TreeGrafter"/>
</dbReference>
<organism evidence="2">
    <name type="scientific">Desulfurivibrio alkaliphilus</name>
    <dbReference type="NCBI Taxonomy" id="427923"/>
    <lineage>
        <taxon>Bacteria</taxon>
        <taxon>Pseudomonadati</taxon>
        <taxon>Thermodesulfobacteriota</taxon>
        <taxon>Desulfobulbia</taxon>
        <taxon>Desulfobulbales</taxon>
        <taxon>Desulfobulbaceae</taxon>
        <taxon>Desulfurivibrio</taxon>
    </lineage>
</organism>
<dbReference type="InterPro" id="IPR013651">
    <property type="entry name" value="ATP-grasp_RimK-type"/>
</dbReference>
<name>A0A7C2XMT4_9BACT</name>